<sequence length="420" mass="48364">MRSYINKKGEVVTVSKEHLDTAVELKLLLQKDSKNNRCKWAKHRQMMIKEGFDDSENSEAYRQLIKYHQKTIGKLPTAETYADKVVTSKLQSYKELVGELQWEQRVNQKYLRDINKGKREIIDGSLFIEETKLEIRNALKDAKWIEELRENHDYSPTTIGGKDRMILLLTDFHIGALVDVEGNKYNYDIAKRRINDTVSEAIRIARSRNVNRIDVVYMGDIIEHGYMRDAQAYHAEFPVTRQMTLAGRLLIDVVYKLSRHFFTTFRAFAGNHDRFNKDKNGNIDGDTAIVVVNEMVKLFVEQVNIENLMYVDCHDYSAKLINVNGRNFKFVHGDNEKKSDTGKLHSHSSRDGIIYDVIAYGHFHHFMLLEIGVNKFEVRVGSTKGSDDYSERLGVGSAPSQAVILVNQDGKIDVRRIGLN</sequence>
<dbReference type="Gene3D" id="3.60.21.10">
    <property type="match status" value="1"/>
</dbReference>
<dbReference type="EMBL" id="NUIL01000015">
    <property type="protein sequence ID" value="PGO29234.1"/>
    <property type="molecule type" value="Genomic_DNA"/>
</dbReference>
<reference evidence="1 2" key="1">
    <citation type="submission" date="2017-09" db="EMBL/GenBank/DDBJ databases">
        <title>Large-scale bioinformatics analysis of Bacillus genomes uncovers conserved roles of natural products in bacterial physiology.</title>
        <authorList>
            <consortium name="Agbiome Team Llc"/>
            <person name="Bleich R.M."/>
            <person name="Grubbs K.J."/>
            <person name="Santa Maria K.C."/>
            <person name="Allen S.E."/>
            <person name="Farag S."/>
            <person name="Shank E.A."/>
            <person name="Bowers A."/>
        </authorList>
    </citation>
    <scope>NUCLEOTIDE SEQUENCE [LARGE SCALE GENOMIC DNA]</scope>
    <source>
        <strain evidence="1 2">AFS050027</strain>
    </source>
</reference>
<dbReference type="AlphaFoldDB" id="A0A2B9Q359"/>
<accession>A0A2B9Q359</accession>
<protein>
    <recommendedName>
        <fullName evidence="3">Calcineurin-like phosphoesterase domain-containing protein</fullName>
    </recommendedName>
</protein>
<dbReference type="Proteomes" id="UP000223777">
    <property type="component" value="Unassembled WGS sequence"/>
</dbReference>
<organism evidence="1 2">
    <name type="scientific">Bacillus cereus</name>
    <dbReference type="NCBI Taxonomy" id="1396"/>
    <lineage>
        <taxon>Bacteria</taxon>
        <taxon>Bacillati</taxon>
        <taxon>Bacillota</taxon>
        <taxon>Bacilli</taxon>
        <taxon>Bacillales</taxon>
        <taxon>Bacillaceae</taxon>
        <taxon>Bacillus</taxon>
        <taxon>Bacillus cereus group</taxon>
    </lineage>
</organism>
<proteinExistence type="predicted"/>
<evidence type="ECO:0008006" key="3">
    <source>
        <dbReference type="Google" id="ProtNLM"/>
    </source>
</evidence>
<evidence type="ECO:0000313" key="1">
    <source>
        <dbReference type="EMBL" id="PGO29234.1"/>
    </source>
</evidence>
<name>A0A2B9Q359_BACCE</name>
<dbReference type="SUPFAM" id="SSF56300">
    <property type="entry name" value="Metallo-dependent phosphatases"/>
    <property type="match status" value="1"/>
</dbReference>
<comment type="caution">
    <text evidence="1">The sequence shown here is derived from an EMBL/GenBank/DDBJ whole genome shotgun (WGS) entry which is preliminary data.</text>
</comment>
<gene>
    <name evidence="1" type="ORF">CN984_12480</name>
</gene>
<dbReference type="InterPro" id="IPR029052">
    <property type="entry name" value="Metallo-depent_PP-like"/>
</dbReference>
<evidence type="ECO:0000313" key="2">
    <source>
        <dbReference type="Proteomes" id="UP000223777"/>
    </source>
</evidence>